<evidence type="ECO:0000313" key="1">
    <source>
        <dbReference type="EMBL" id="ETN98557.1"/>
    </source>
</evidence>
<dbReference type="Proteomes" id="UP000023152">
    <property type="component" value="Unassembled WGS sequence"/>
</dbReference>
<sequence>MEQLQEVFSTIKEEIISRTWNLCKGDLEIAAIILRFIIDNNTTFQQQSYLVRLLKKFGNKIDKITILKVWRNCNQINADTHEKLQEICTTSNLDESKEENETKILREMCLHILWNILKYPKRIKYRQINKQALYNHLFKKCYMLSADFEQVLMDMEKNLQYLGFKKGDDDNSYYQNNDIQSLLLWHYYQQLISQQIMYWLCVRIYFVVLIKQVI</sequence>
<reference evidence="1 2" key="1">
    <citation type="journal article" date="2013" name="Curr. Biol.">
        <title>The Genome of the Foraminiferan Reticulomyxa filosa.</title>
        <authorList>
            <person name="Glockner G."/>
            <person name="Hulsmann N."/>
            <person name="Schleicher M."/>
            <person name="Noegel A.A."/>
            <person name="Eichinger L."/>
            <person name="Gallinger C."/>
            <person name="Pawlowski J."/>
            <person name="Sierra R."/>
            <person name="Euteneuer U."/>
            <person name="Pillet L."/>
            <person name="Moustafa A."/>
            <person name="Platzer M."/>
            <person name="Groth M."/>
            <person name="Szafranski K."/>
            <person name="Schliwa M."/>
        </authorList>
    </citation>
    <scope>NUCLEOTIDE SEQUENCE [LARGE SCALE GENOMIC DNA]</scope>
</reference>
<proteinExistence type="predicted"/>
<accession>X6L940</accession>
<dbReference type="SUPFAM" id="SSF143503">
    <property type="entry name" value="PUG domain-like"/>
    <property type="match status" value="1"/>
</dbReference>
<name>X6L940_RETFI</name>
<keyword evidence="2" id="KW-1185">Reference proteome</keyword>
<evidence type="ECO:0000313" key="2">
    <source>
        <dbReference type="Proteomes" id="UP000023152"/>
    </source>
</evidence>
<protein>
    <submittedName>
        <fullName evidence="1">Uncharacterized protein</fullName>
    </submittedName>
</protein>
<dbReference type="EMBL" id="ASPP01046422">
    <property type="protein sequence ID" value="ETN98557.1"/>
    <property type="molecule type" value="Genomic_DNA"/>
</dbReference>
<dbReference type="AlphaFoldDB" id="X6L940"/>
<dbReference type="InterPro" id="IPR036339">
    <property type="entry name" value="PUB-like_dom_sf"/>
</dbReference>
<comment type="caution">
    <text evidence="1">The sequence shown here is derived from an EMBL/GenBank/DDBJ whole genome shotgun (WGS) entry which is preliminary data.</text>
</comment>
<gene>
    <name evidence="1" type="ORF">RFI_38934</name>
</gene>
<organism evidence="1 2">
    <name type="scientific">Reticulomyxa filosa</name>
    <dbReference type="NCBI Taxonomy" id="46433"/>
    <lineage>
        <taxon>Eukaryota</taxon>
        <taxon>Sar</taxon>
        <taxon>Rhizaria</taxon>
        <taxon>Retaria</taxon>
        <taxon>Foraminifera</taxon>
        <taxon>Monothalamids</taxon>
        <taxon>Reticulomyxidae</taxon>
        <taxon>Reticulomyxa</taxon>
    </lineage>
</organism>